<protein>
    <submittedName>
        <fullName evidence="2">IgiB</fullName>
    </submittedName>
</protein>
<gene>
    <name evidence="2" type="primary">igiB.1</name>
    <name evidence="2" type="ordered locus">RSal33209_1840</name>
</gene>
<dbReference type="KEGG" id="rsa:RSal33209_1840"/>
<dbReference type="PANTHER" id="PTHR43580:SF2">
    <property type="entry name" value="CYTOKINE-LIKE NUCLEAR FACTOR N-PAC"/>
    <property type="match status" value="1"/>
</dbReference>
<dbReference type="STRING" id="288705.RSal33209_1840"/>
<keyword evidence="3" id="KW-1185">Reference proteome</keyword>
<dbReference type="HOGENOM" id="CLU_1814248_0_0_11"/>
<dbReference type="SUPFAM" id="SSF48179">
    <property type="entry name" value="6-phosphogluconate dehydrogenase C-terminal domain-like"/>
    <property type="match status" value="1"/>
</dbReference>
<accession>A9WQW7</accession>
<dbReference type="InterPro" id="IPR051265">
    <property type="entry name" value="HIBADH-related_NP60_sf"/>
</dbReference>
<dbReference type="Pfam" id="PF14833">
    <property type="entry name" value="NAD_binding_11"/>
    <property type="match status" value="1"/>
</dbReference>
<dbReference type="InterPro" id="IPR029154">
    <property type="entry name" value="HIBADH-like_NADP-bd"/>
</dbReference>
<sequence>MQGTKQPAENGQLVIIASGPLSHREQAQTVFSSIGKRTVWVAEEPGASSKLKLALNSWVFALTHGVAESRALAKGLGVYPALVVDVVSGGPRNNVYFQLKSAAILADDFSPSFTVDNAVKDSKLVLEAAEKLELRSMPLPQV</sequence>
<evidence type="ECO:0000259" key="1">
    <source>
        <dbReference type="Pfam" id="PF14833"/>
    </source>
</evidence>
<dbReference type="GO" id="GO:0051287">
    <property type="term" value="F:NAD binding"/>
    <property type="evidence" value="ECO:0007669"/>
    <property type="project" value="InterPro"/>
</dbReference>
<evidence type="ECO:0000313" key="3">
    <source>
        <dbReference type="Proteomes" id="UP000002007"/>
    </source>
</evidence>
<dbReference type="eggNOG" id="COG2084">
    <property type="taxonomic scope" value="Bacteria"/>
</dbReference>
<organism evidence="2 3">
    <name type="scientific">Renibacterium salmoninarum (strain ATCC 33209 / DSM 20767 / JCM 11484 / NBRC 15589 / NCIMB 2235)</name>
    <dbReference type="NCBI Taxonomy" id="288705"/>
    <lineage>
        <taxon>Bacteria</taxon>
        <taxon>Bacillati</taxon>
        <taxon>Actinomycetota</taxon>
        <taxon>Actinomycetes</taxon>
        <taxon>Micrococcales</taxon>
        <taxon>Micrococcaceae</taxon>
        <taxon>Renibacterium</taxon>
    </lineage>
</organism>
<dbReference type="Gene3D" id="1.10.1040.10">
    <property type="entry name" value="N-(1-d-carboxylethyl)-l-norvaline Dehydrogenase, domain 2"/>
    <property type="match status" value="1"/>
</dbReference>
<dbReference type="AlphaFoldDB" id="A9WQW7"/>
<proteinExistence type="predicted"/>
<dbReference type="EMBL" id="CP000910">
    <property type="protein sequence ID" value="ABY23573.1"/>
    <property type="molecule type" value="Genomic_DNA"/>
</dbReference>
<name>A9WQW7_RENSM</name>
<dbReference type="Proteomes" id="UP000002007">
    <property type="component" value="Chromosome"/>
</dbReference>
<evidence type="ECO:0000313" key="2">
    <source>
        <dbReference type="EMBL" id="ABY23573.1"/>
    </source>
</evidence>
<dbReference type="PANTHER" id="PTHR43580">
    <property type="entry name" value="OXIDOREDUCTASE GLYR1-RELATED"/>
    <property type="match status" value="1"/>
</dbReference>
<reference evidence="3" key="1">
    <citation type="journal article" date="2008" name="J. Bacteriol.">
        <title>Genome sequence of the fish pathogen Renibacterium salmoninarum suggests reductive evolution away from an environmental Arthrobacter ancestor.</title>
        <authorList>
            <person name="Wiens G.D."/>
            <person name="Rockey D.D."/>
            <person name="Wu Z."/>
            <person name="Chang J."/>
            <person name="Levy R."/>
            <person name="Crane S."/>
            <person name="Chen D.S."/>
            <person name="Capri G.R."/>
            <person name="Burnett J.R."/>
            <person name="Sudheesh P.S."/>
            <person name="Schipma M.J."/>
            <person name="Burd H."/>
            <person name="Bhattacharyya A."/>
            <person name="Rhodes L.D."/>
            <person name="Kaul R."/>
            <person name="Strom M.S."/>
        </authorList>
    </citation>
    <scope>NUCLEOTIDE SEQUENCE [LARGE SCALE GENOMIC DNA]</scope>
    <source>
        <strain evidence="3">ATCC 33209 / DSM 20767 / JCM 11484 / NBRC 15589 / NCIMB 2235</strain>
    </source>
</reference>
<dbReference type="InterPro" id="IPR013328">
    <property type="entry name" value="6PGD_dom2"/>
</dbReference>
<feature type="domain" description="3-hydroxyisobutyrate dehydrogenase-like NAD-binding" evidence="1">
    <location>
        <begin position="46"/>
        <end position="135"/>
    </location>
</feature>
<dbReference type="InterPro" id="IPR008927">
    <property type="entry name" value="6-PGluconate_DH-like_C_sf"/>
</dbReference>